<feature type="region of interest" description="Disordered" evidence="1">
    <location>
        <begin position="28"/>
        <end position="61"/>
    </location>
</feature>
<dbReference type="AlphaFoldDB" id="A0A1C5GR21"/>
<dbReference type="GO" id="GO:0042597">
    <property type="term" value="C:periplasmic space"/>
    <property type="evidence" value="ECO:0007669"/>
    <property type="project" value="UniProtKB-ARBA"/>
</dbReference>
<keyword evidence="5" id="KW-1185">Reference proteome</keyword>
<dbReference type="PANTHER" id="PTHR30290:SF83">
    <property type="entry name" value="ABC TRANSPORTER SUBSTRATE-BINDING PROTEIN"/>
    <property type="match status" value="1"/>
</dbReference>
<proteinExistence type="predicted"/>
<dbReference type="Pfam" id="PF00496">
    <property type="entry name" value="SBP_bac_5"/>
    <property type="match status" value="1"/>
</dbReference>
<dbReference type="PANTHER" id="PTHR30290">
    <property type="entry name" value="PERIPLASMIC BINDING COMPONENT OF ABC TRANSPORTER"/>
    <property type="match status" value="1"/>
</dbReference>
<keyword evidence="2" id="KW-0732">Signal</keyword>
<feature type="domain" description="Solute-binding protein family 5" evidence="3">
    <location>
        <begin position="84"/>
        <end position="470"/>
    </location>
</feature>
<accession>A0A1C5GR21</accession>
<dbReference type="PIRSF" id="PIRSF002741">
    <property type="entry name" value="MppA"/>
    <property type="match status" value="1"/>
</dbReference>
<dbReference type="PROSITE" id="PS51257">
    <property type="entry name" value="PROKAR_LIPOPROTEIN"/>
    <property type="match status" value="1"/>
</dbReference>
<reference evidence="4 5" key="1">
    <citation type="submission" date="2016-06" db="EMBL/GenBank/DDBJ databases">
        <authorList>
            <person name="Kjaerup R.B."/>
            <person name="Dalgaard T.S."/>
            <person name="Juul-Madsen H.R."/>
        </authorList>
    </citation>
    <scope>NUCLEOTIDE SEQUENCE [LARGE SCALE GENOMIC DNA]</scope>
    <source>
        <strain evidence="4 5">DSM 43904</strain>
    </source>
</reference>
<evidence type="ECO:0000259" key="3">
    <source>
        <dbReference type="Pfam" id="PF00496"/>
    </source>
</evidence>
<gene>
    <name evidence="4" type="ORF">GA0070609_0120</name>
</gene>
<sequence length="547" mass="59445">MRVSKRATGAVALGAAFALVASGCSGSDSDGGDAGASSDGAITIEGTQPENPLVPSNTTETGGGKIIDWMWTGLVEYPNDGGAPRNALAESIETTDSKVYKIKIKENTKFHDGTPVKAKNFVDAWNWGAYSPNGAQNGSFFADIDGFTEVHTEDPDGAEGPQKAPEPTAKEMKGLKVLDDWTFEVTLAAPTAVFPTKLGYSTFMPLPDAFFTQKPEEFGRKPIGNGPVKFVSWEDDQMIKLTRFDDYQLRDKMKIKDVNVRIYQDDTAAYNDLLSGNIDFMQQVPVSSLAGDKWKTDLGERAIASTTPSTGIIAFPIYDERFRNAKLRKAISLSINRQEISDKIFFGNRKPADSWANPLTPGAAPGNCTSCQFNPEEAKKLLADAGGFTGKLTLAYNADASHKEWMEAVAQQIKTNLGIDAVAEGVPTFAVFRQNINAHKMTGMYRAGWQQDYPDVENWVNPLYVTGGSSNDGQYSNKEVDRLAREASSAANIEESHAKFAEAVKLIDQDVPSVPIYFGGQQSGHSEKVKKLELTNVGELDITSVEL</sequence>
<evidence type="ECO:0000256" key="2">
    <source>
        <dbReference type="SAM" id="SignalP"/>
    </source>
</evidence>
<dbReference type="SUPFAM" id="SSF53850">
    <property type="entry name" value="Periplasmic binding protein-like II"/>
    <property type="match status" value="1"/>
</dbReference>
<name>A0A1C5GR21_9ACTN</name>
<evidence type="ECO:0000313" key="4">
    <source>
        <dbReference type="EMBL" id="SCG35581.1"/>
    </source>
</evidence>
<dbReference type="InterPro" id="IPR000914">
    <property type="entry name" value="SBP_5_dom"/>
</dbReference>
<dbReference type="Gene3D" id="3.10.105.10">
    <property type="entry name" value="Dipeptide-binding Protein, Domain 3"/>
    <property type="match status" value="1"/>
</dbReference>
<dbReference type="InterPro" id="IPR039424">
    <property type="entry name" value="SBP_5"/>
</dbReference>
<dbReference type="InterPro" id="IPR030678">
    <property type="entry name" value="Peptide/Ni-bd"/>
</dbReference>
<dbReference type="GO" id="GO:0043190">
    <property type="term" value="C:ATP-binding cassette (ABC) transporter complex"/>
    <property type="evidence" value="ECO:0007669"/>
    <property type="project" value="InterPro"/>
</dbReference>
<dbReference type="GO" id="GO:1904680">
    <property type="term" value="F:peptide transmembrane transporter activity"/>
    <property type="evidence" value="ECO:0007669"/>
    <property type="project" value="TreeGrafter"/>
</dbReference>
<evidence type="ECO:0000313" key="5">
    <source>
        <dbReference type="Proteomes" id="UP000198217"/>
    </source>
</evidence>
<dbReference type="Gene3D" id="3.40.190.10">
    <property type="entry name" value="Periplasmic binding protein-like II"/>
    <property type="match status" value="1"/>
</dbReference>
<organism evidence="4 5">
    <name type="scientific">Micromonospora echinaurantiaca</name>
    <dbReference type="NCBI Taxonomy" id="47857"/>
    <lineage>
        <taxon>Bacteria</taxon>
        <taxon>Bacillati</taxon>
        <taxon>Actinomycetota</taxon>
        <taxon>Actinomycetes</taxon>
        <taxon>Micromonosporales</taxon>
        <taxon>Micromonosporaceae</taxon>
        <taxon>Micromonospora</taxon>
    </lineage>
</organism>
<feature type="signal peptide" evidence="2">
    <location>
        <begin position="1"/>
        <end position="26"/>
    </location>
</feature>
<dbReference type="Gene3D" id="3.90.76.10">
    <property type="entry name" value="Dipeptide-binding Protein, Domain 1"/>
    <property type="match status" value="1"/>
</dbReference>
<feature type="chain" id="PRO_5039308424" evidence="2">
    <location>
        <begin position="27"/>
        <end position="547"/>
    </location>
</feature>
<dbReference type="EMBL" id="LT607750">
    <property type="protein sequence ID" value="SCG35581.1"/>
    <property type="molecule type" value="Genomic_DNA"/>
</dbReference>
<protein>
    <submittedName>
        <fullName evidence="4">Oligopeptide transport system substrate-binding protein</fullName>
    </submittedName>
</protein>
<dbReference type="RefSeq" id="WP_088991975.1">
    <property type="nucleotide sequence ID" value="NZ_LT607750.1"/>
</dbReference>
<evidence type="ECO:0000256" key="1">
    <source>
        <dbReference type="SAM" id="MobiDB-lite"/>
    </source>
</evidence>
<dbReference type="Proteomes" id="UP000198217">
    <property type="component" value="Chromosome I"/>
</dbReference>
<dbReference type="CDD" id="cd00995">
    <property type="entry name" value="PBP2_NikA_DppA_OppA_like"/>
    <property type="match status" value="1"/>
</dbReference>
<dbReference type="GO" id="GO:0015833">
    <property type="term" value="P:peptide transport"/>
    <property type="evidence" value="ECO:0007669"/>
    <property type="project" value="TreeGrafter"/>
</dbReference>
<feature type="compositionally biased region" description="Polar residues" evidence="1">
    <location>
        <begin position="45"/>
        <end position="60"/>
    </location>
</feature>